<evidence type="ECO:0000256" key="7">
    <source>
        <dbReference type="PIRNR" id="PIRNR001488"/>
    </source>
</evidence>
<dbReference type="EMBL" id="LNYS01000006">
    <property type="protein sequence ID" value="KTD51821.1"/>
    <property type="molecule type" value="Genomic_DNA"/>
</dbReference>
<keyword evidence="3 9" id="KW-0732">Signal</keyword>
<dbReference type="InterPro" id="IPR001853">
    <property type="entry name" value="DSBA-like_thioredoxin_dom"/>
</dbReference>
<gene>
    <name evidence="11" type="ORF">Lqui_0665</name>
</gene>
<reference evidence="11 12" key="1">
    <citation type="submission" date="2015-11" db="EMBL/GenBank/DDBJ databases">
        <title>Genomic analysis of 38 Legionella species identifies large and diverse effector repertoires.</title>
        <authorList>
            <person name="Burstein D."/>
            <person name="Amaro F."/>
            <person name="Zusman T."/>
            <person name="Lifshitz Z."/>
            <person name="Cohen O."/>
            <person name="Gilbert J.A."/>
            <person name="Pupko T."/>
            <person name="Shuman H.A."/>
            <person name="Segal G."/>
        </authorList>
    </citation>
    <scope>NUCLEOTIDE SEQUENCE [LARGE SCALE GENOMIC DNA]</scope>
    <source>
        <strain evidence="11 12">CDC#1442-AUS-E</strain>
    </source>
</reference>
<dbReference type="PATRIC" id="fig|45073.5.peg.702"/>
<dbReference type="Proteomes" id="UP000054618">
    <property type="component" value="Unassembled WGS sequence"/>
</dbReference>
<feature type="disulfide bond" description="Redox-active" evidence="8">
    <location>
        <begin position="51"/>
        <end position="54"/>
    </location>
</feature>
<dbReference type="InterPro" id="IPR017937">
    <property type="entry name" value="Thioredoxin_CS"/>
</dbReference>
<keyword evidence="12" id="KW-1185">Reference proteome</keyword>
<keyword evidence="4 7" id="KW-0574">Periplasm</keyword>
<dbReference type="PANTHER" id="PTHR35891:SF2">
    <property type="entry name" value="THIOL:DISULFIDE INTERCHANGE PROTEIN DSBA"/>
    <property type="match status" value="1"/>
</dbReference>
<sequence>MLKALLLSILLFPVMGFAEDFTAGKDFEVLESASPKASSQVKVTEFFSYGCPWCYRLEPNLEKWVAQQGNTIKFNRVPVVFKPDWGFYAKAYYASHLLGLGDKLNPVLFKTIQIDKTPLNSNEAMINFFISQGVDKDIAESAFTHSTTIDMKVGESNGLMAKYRVNAVPALIVNGQYKIDLQMAKSEERLFKILDYLVAQTKAGKTA</sequence>
<accession>A0A0W0Y4B4</accession>
<evidence type="ECO:0000313" key="12">
    <source>
        <dbReference type="Proteomes" id="UP000054618"/>
    </source>
</evidence>
<evidence type="ECO:0000256" key="1">
    <source>
        <dbReference type="ARBA" id="ARBA00004418"/>
    </source>
</evidence>
<evidence type="ECO:0000256" key="5">
    <source>
        <dbReference type="ARBA" id="ARBA00023157"/>
    </source>
</evidence>
<dbReference type="InterPro" id="IPR050824">
    <property type="entry name" value="Thiol_disulfide_DsbA"/>
</dbReference>
<dbReference type="InterPro" id="IPR013766">
    <property type="entry name" value="Thioredoxin_domain"/>
</dbReference>
<comment type="similarity">
    <text evidence="2">Belongs to the thioredoxin family. DsbA subfamily.</text>
</comment>
<dbReference type="OrthoDB" id="9784896at2"/>
<dbReference type="PANTHER" id="PTHR35891">
    <property type="entry name" value="THIOL:DISULFIDE INTERCHANGE PROTEIN DSBA"/>
    <property type="match status" value="1"/>
</dbReference>
<feature type="domain" description="Thioredoxin" evidence="10">
    <location>
        <begin position="6"/>
        <end position="148"/>
    </location>
</feature>
<evidence type="ECO:0000256" key="8">
    <source>
        <dbReference type="PIRSR" id="PIRSR001488-1"/>
    </source>
</evidence>
<dbReference type="STRING" id="45073.Lqui_0665"/>
<dbReference type="InterPro" id="IPR036249">
    <property type="entry name" value="Thioredoxin-like_sf"/>
</dbReference>
<dbReference type="SUPFAM" id="SSF52833">
    <property type="entry name" value="Thioredoxin-like"/>
    <property type="match status" value="1"/>
</dbReference>
<comment type="subcellular location">
    <subcellularLocation>
        <location evidence="1 7">Periplasm</location>
    </subcellularLocation>
</comment>
<protein>
    <recommendedName>
        <fullName evidence="7">Thiol:disulfide interchange protein</fullName>
    </recommendedName>
</protein>
<dbReference type="Gene3D" id="3.40.30.10">
    <property type="entry name" value="Glutaredoxin"/>
    <property type="match status" value="1"/>
</dbReference>
<feature type="signal peptide" evidence="9">
    <location>
        <begin position="1"/>
        <end position="18"/>
    </location>
</feature>
<evidence type="ECO:0000256" key="9">
    <source>
        <dbReference type="SAM" id="SignalP"/>
    </source>
</evidence>
<dbReference type="PROSITE" id="PS51352">
    <property type="entry name" value="THIOREDOXIN_2"/>
    <property type="match status" value="1"/>
</dbReference>
<proteinExistence type="inferred from homology"/>
<dbReference type="CDD" id="cd03019">
    <property type="entry name" value="DsbA_DsbA"/>
    <property type="match status" value="1"/>
</dbReference>
<evidence type="ECO:0000256" key="4">
    <source>
        <dbReference type="ARBA" id="ARBA00022764"/>
    </source>
</evidence>
<dbReference type="AlphaFoldDB" id="A0A0W0Y4B4"/>
<organism evidence="11 12">
    <name type="scientific">Legionella quinlivanii</name>
    <dbReference type="NCBI Taxonomy" id="45073"/>
    <lineage>
        <taxon>Bacteria</taxon>
        <taxon>Pseudomonadati</taxon>
        <taxon>Pseudomonadota</taxon>
        <taxon>Gammaproteobacteria</taxon>
        <taxon>Legionellales</taxon>
        <taxon>Legionellaceae</taxon>
        <taxon>Legionella</taxon>
    </lineage>
</organism>
<name>A0A0W0Y4B4_9GAMM</name>
<dbReference type="GO" id="GO:0015036">
    <property type="term" value="F:disulfide oxidoreductase activity"/>
    <property type="evidence" value="ECO:0007669"/>
    <property type="project" value="UniProtKB-ARBA"/>
</dbReference>
<feature type="chain" id="PRO_5006917224" description="Thiol:disulfide interchange protein" evidence="9">
    <location>
        <begin position="19"/>
        <end position="207"/>
    </location>
</feature>
<dbReference type="PROSITE" id="PS00194">
    <property type="entry name" value="THIOREDOXIN_1"/>
    <property type="match status" value="1"/>
</dbReference>
<dbReference type="PIRSF" id="PIRSF001488">
    <property type="entry name" value="Tdi_protein"/>
    <property type="match status" value="1"/>
</dbReference>
<keyword evidence="6" id="KW-0676">Redox-active center</keyword>
<dbReference type="InterPro" id="IPR023205">
    <property type="entry name" value="DsbA/DsbL"/>
</dbReference>
<dbReference type="Pfam" id="PF01323">
    <property type="entry name" value="DSBA"/>
    <property type="match status" value="1"/>
</dbReference>
<comment type="caution">
    <text evidence="11">The sequence shown here is derived from an EMBL/GenBank/DDBJ whole genome shotgun (WGS) entry which is preliminary data.</text>
</comment>
<dbReference type="GO" id="GO:0042597">
    <property type="term" value="C:periplasmic space"/>
    <property type="evidence" value="ECO:0007669"/>
    <property type="project" value="UniProtKB-SubCell"/>
</dbReference>
<keyword evidence="5 7" id="KW-1015">Disulfide bond</keyword>
<evidence type="ECO:0000259" key="10">
    <source>
        <dbReference type="PROSITE" id="PS51352"/>
    </source>
</evidence>
<dbReference type="RefSeq" id="WP_058506771.1">
    <property type="nucleotide sequence ID" value="NZ_CAAAIK010000011.1"/>
</dbReference>
<evidence type="ECO:0000313" key="11">
    <source>
        <dbReference type="EMBL" id="KTD51821.1"/>
    </source>
</evidence>
<evidence type="ECO:0000256" key="3">
    <source>
        <dbReference type="ARBA" id="ARBA00022729"/>
    </source>
</evidence>
<evidence type="ECO:0000256" key="2">
    <source>
        <dbReference type="ARBA" id="ARBA00005791"/>
    </source>
</evidence>
<evidence type="ECO:0000256" key="6">
    <source>
        <dbReference type="ARBA" id="ARBA00023284"/>
    </source>
</evidence>